<sequence>MSGNFTQRGEPAVWDKWVRTRAALLGGASLVLELPFAYATQSAEGFAEGGVAILDALNCVDALSFGVETTDLAALSQAASLLSAEPNGFQAALKTGLGAGLSFPVARAQALTACLPATDAATWQQPNNILAIEYLKAIIRRGSALRPLPIERLGGGYSESVLTPGYASARAIRAAIKKGDASYLRYIPNAEAVPSIDPVFGEALFPLLMFQLRRRDTAKIGNIYGVAEGLEYRICEAAKKAQGYEDLVTAIASKRYPRSRIQRILLYCLFGITREQMYMLTGSPLYARVLGVRRDALGLLSRLAAESAVPIVTKASEFPESPLLDMDILATDIYSLLTKKIAPGKRDFTQRLLII</sequence>
<organism evidence="3 4">
    <name type="scientific">Christensenella minuta</name>
    <dbReference type="NCBI Taxonomy" id="626937"/>
    <lineage>
        <taxon>Bacteria</taxon>
        <taxon>Bacillati</taxon>
        <taxon>Bacillota</taxon>
        <taxon>Clostridia</taxon>
        <taxon>Christensenellales</taxon>
        <taxon>Christensenellaceae</taxon>
        <taxon>Christensenella</taxon>
    </lineage>
</organism>
<feature type="binding site" evidence="2">
    <location>
        <position position="152"/>
    </location>
    <ligand>
        <name>ATP</name>
        <dbReference type="ChEBI" id="CHEBI:30616"/>
    </ligand>
</feature>
<reference evidence="3 4" key="1">
    <citation type="submission" date="2016-02" db="EMBL/GenBank/DDBJ databases">
        <authorList>
            <person name="Wen L."/>
            <person name="He K."/>
            <person name="Yang H."/>
        </authorList>
    </citation>
    <scope>NUCLEOTIDE SEQUENCE [LARGE SCALE GENOMIC DNA]</scope>
    <source>
        <strain evidence="3 4">DSM 22607</strain>
    </source>
</reference>
<feature type="binding site" evidence="2">
    <location>
        <position position="127"/>
    </location>
    <ligand>
        <name>ATP</name>
        <dbReference type="ChEBI" id="CHEBI:30616"/>
    </ligand>
</feature>
<keyword evidence="2" id="KW-0547">Nucleotide-binding</keyword>
<dbReference type="AlphaFoldDB" id="A0A136Q3B0"/>
<keyword evidence="2" id="KW-0694">RNA-binding</keyword>
<comment type="caution">
    <text evidence="3">The sequence shown here is derived from an EMBL/GenBank/DDBJ whole genome shotgun (WGS) entry which is preliminary data.</text>
</comment>
<protein>
    <recommendedName>
        <fullName evidence="2">tRNA(Met) cytidine acetate ligase</fullName>
        <ecNumber evidence="2">6.3.4.-</ecNumber>
    </recommendedName>
</protein>
<evidence type="ECO:0000256" key="2">
    <source>
        <dbReference type="HAMAP-Rule" id="MF_01539"/>
    </source>
</evidence>
<dbReference type="EC" id="6.3.4.-" evidence="2"/>
<keyword evidence="1 2" id="KW-0819">tRNA processing</keyword>
<evidence type="ECO:0000256" key="1">
    <source>
        <dbReference type="ARBA" id="ARBA00022694"/>
    </source>
</evidence>
<accession>A0A136Q3B0</accession>
<evidence type="ECO:0000313" key="4">
    <source>
        <dbReference type="Proteomes" id="UP000070366"/>
    </source>
</evidence>
<dbReference type="GO" id="GO:0016879">
    <property type="term" value="F:ligase activity, forming carbon-nitrogen bonds"/>
    <property type="evidence" value="ECO:0007669"/>
    <property type="project" value="UniProtKB-UniRule"/>
</dbReference>
<dbReference type="PANTHER" id="PTHR37825:SF1">
    <property type="entry name" value="TRNA(MET) CYTIDINE ACETATE LIGASE"/>
    <property type="match status" value="1"/>
</dbReference>
<feature type="binding site" evidence="2">
    <location>
        <position position="66"/>
    </location>
    <ligand>
        <name>ATP</name>
        <dbReference type="ChEBI" id="CHEBI:30616"/>
    </ligand>
</feature>
<dbReference type="Pfam" id="PF05636">
    <property type="entry name" value="HIGH_NTase1"/>
    <property type="match status" value="1"/>
</dbReference>
<comment type="similarity">
    <text evidence="2">Belongs to the TmcAL family.</text>
</comment>
<keyword evidence="2" id="KW-0820">tRNA-binding</keyword>
<dbReference type="Gene3D" id="3.40.50.620">
    <property type="entry name" value="HUPs"/>
    <property type="match status" value="1"/>
</dbReference>
<comment type="catalytic activity">
    <reaction evidence="2">
        <text>cytidine(34) in elongator tRNA(Met) + acetate + ATP = N(4)-acetylcytidine(34) in elongator tRNA(Met) + AMP + diphosphate</text>
        <dbReference type="Rhea" id="RHEA:58144"/>
        <dbReference type="Rhea" id="RHEA-COMP:10693"/>
        <dbReference type="Rhea" id="RHEA-COMP:10694"/>
        <dbReference type="ChEBI" id="CHEBI:30089"/>
        <dbReference type="ChEBI" id="CHEBI:30616"/>
        <dbReference type="ChEBI" id="CHEBI:33019"/>
        <dbReference type="ChEBI" id="CHEBI:74900"/>
        <dbReference type="ChEBI" id="CHEBI:82748"/>
        <dbReference type="ChEBI" id="CHEBI:456215"/>
    </reaction>
</comment>
<gene>
    <name evidence="2" type="primary">tmcAL</name>
    <name evidence="3" type="ORF">HMPREF3293_02400</name>
</gene>
<dbReference type="HAMAP" id="MF_01539">
    <property type="entry name" value="TmcAL"/>
    <property type="match status" value="1"/>
</dbReference>
<comment type="subcellular location">
    <subcellularLocation>
        <location evidence="2">Cytoplasm</location>
    </subcellularLocation>
</comment>
<keyword evidence="2" id="KW-0067">ATP-binding</keyword>
<dbReference type="PATRIC" id="fig|626937.4.peg.2357"/>
<comment type="function">
    <text evidence="2">Catalyzes the formation of N(4)-acetylcytidine (ac(4)C) at the wobble position of elongator tRNA(Met), using acetate and ATP as substrates. First activates an acetate ion to form acetyladenylate (Ac-AMP) and then transfers the acetyl group to tRNA to form ac(4)C34.</text>
</comment>
<dbReference type="EMBL" id="LSZW01000063">
    <property type="protein sequence ID" value="KXK65142.1"/>
    <property type="molecule type" value="Genomic_DNA"/>
</dbReference>
<evidence type="ECO:0000313" key="3">
    <source>
        <dbReference type="EMBL" id="KXK65142.1"/>
    </source>
</evidence>
<keyword evidence="2" id="KW-0963">Cytoplasm</keyword>
<name>A0A136Q3B0_9FIRM</name>
<dbReference type="STRING" id="626937.HMPREF3293_02400"/>
<dbReference type="GO" id="GO:0005737">
    <property type="term" value="C:cytoplasm"/>
    <property type="evidence" value="ECO:0007669"/>
    <property type="project" value="UniProtKB-SubCell"/>
</dbReference>
<dbReference type="GO" id="GO:0006400">
    <property type="term" value="P:tRNA modification"/>
    <property type="evidence" value="ECO:0007669"/>
    <property type="project" value="UniProtKB-UniRule"/>
</dbReference>
<dbReference type="InterPro" id="IPR014729">
    <property type="entry name" value="Rossmann-like_a/b/a_fold"/>
</dbReference>
<comment type="caution">
    <text evidence="2">Lacks conserved residue(s) required for the propagation of feature annotation.</text>
</comment>
<dbReference type="GO" id="GO:0005524">
    <property type="term" value="F:ATP binding"/>
    <property type="evidence" value="ECO:0007669"/>
    <property type="project" value="UniProtKB-KW"/>
</dbReference>
<dbReference type="InterPro" id="IPR008513">
    <property type="entry name" value="tRNA(Met)_cyd_acetate_ligase"/>
</dbReference>
<dbReference type="GO" id="GO:0000049">
    <property type="term" value="F:tRNA binding"/>
    <property type="evidence" value="ECO:0007669"/>
    <property type="project" value="UniProtKB-KW"/>
</dbReference>
<dbReference type="PANTHER" id="PTHR37825">
    <property type="entry name" value="TRNA(MET) CYTIDINE ACETATE LIGASE"/>
    <property type="match status" value="1"/>
</dbReference>
<proteinExistence type="inferred from homology"/>
<dbReference type="Proteomes" id="UP000070366">
    <property type="component" value="Unassembled WGS sequence"/>
</dbReference>
<keyword evidence="2" id="KW-0436">Ligase</keyword>
<keyword evidence="4" id="KW-1185">Reference proteome</keyword>